<protein>
    <submittedName>
        <fullName evidence="5">Putative phage protein XkdT</fullName>
    </submittedName>
</protein>
<evidence type="ECO:0000313" key="6">
    <source>
        <dbReference type="Proteomes" id="UP000003081"/>
    </source>
</evidence>
<dbReference type="RefSeq" id="WP_003407458.1">
    <property type="nucleotide sequence ID" value="NZ_ACOM01000005.1"/>
</dbReference>
<dbReference type="InterPro" id="IPR006949">
    <property type="entry name" value="Barrel_Baseplate_J-like"/>
</dbReference>
<keyword evidence="6" id="KW-1185">Reference proteome</keyword>
<dbReference type="PANTHER" id="PTHR37829:SF3">
    <property type="entry name" value="PROTEIN JAYE-RELATED"/>
    <property type="match status" value="1"/>
</dbReference>
<reference evidence="5 6" key="1">
    <citation type="submission" date="2009-08" db="EMBL/GenBank/DDBJ databases">
        <authorList>
            <person name="Shrivastava S."/>
            <person name="Brinkac L.B."/>
            <person name="Brown J.L."/>
            <person name="Bruce D.B."/>
            <person name="Detter C."/>
            <person name="Green L.D."/>
            <person name="Munk C.A."/>
            <person name="Rogers Y.C."/>
            <person name="Tapia R."/>
            <person name="Sims D.R."/>
            <person name="Smith L.A."/>
            <person name="Smith T.J."/>
            <person name="Sutton G."/>
            <person name="Brettin T."/>
        </authorList>
    </citation>
    <scope>NUCLEOTIDE SEQUENCE [LARGE SCALE GENOMIC DNA]</scope>
    <source>
        <strain evidence="6">E4 str. BoNT E BL5262</strain>
    </source>
</reference>
<gene>
    <name evidence="5" type="ORF">CLP_2903</name>
</gene>
<feature type="domain" description="Baseplate J-like C-terminal" evidence="4">
    <location>
        <begin position="270"/>
        <end position="345"/>
    </location>
</feature>
<dbReference type="eggNOG" id="COG3299">
    <property type="taxonomic scope" value="Bacteria"/>
</dbReference>
<dbReference type="Pfam" id="PF26078">
    <property type="entry name" value="Baseplate_J_M"/>
    <property type="match status" value="1"/>
</dbReference>
<dbReference type="EMBL" id="ACOM01000005">
    <property type="protein sequence ID" value="EEP54281.1"/>
    <property type="molecule type" value="Genomic_DNA"/>
</dbReference>
<evidence type="ECO:0000259" key="2">
    <source>
        <dbReference type="Pfam" id="PF04865"/>
    </source>
</evidence>
<accession>C4II19</accession>
<evidence type="ECO:0000256" key="1">
    <source>
        <dbReference type="ARBA" id="ARBA00038087"/>
    </source>
</evidence>
<comment type="similarity">
    <text evidence="1">Belongs to the Mu gp47/PBSX XkdT family.</text>
</comment>
<dbReference type="Pfam" id="PF04865">
    <property type="entry name" value="Baseplate_J"/>
    <property type="match status" value="1"/>
</dbReference>
<dbReference type="InterPro" id="IPR052399">
    <property type="entry name" value="Phage_Baseplate_Assmbl_Protein"/>
</dbReference>
<dbReference type="Proteomes" id="UP000003081">
    <property type="component" value="Unassembled WGS sequence"/>
</dbReference>
<dbReference type="Pfam" id="PF26079">
    <property type="entry name" value="Baseplate_J_C"/>
    <property type="match status" value="1"/>
</dbReference>
<comment type="caution">
    <text evidence="5">The sequence shown here is derived from an EMBL/GenBank/DDBJ whole genome shotgun (WGS) entry which is preliminary data.</text>
</comment>
<evidence type="ECO:0000313" key="5">
    <source>
        <dbReference type="EMBL" id="EEP54281.1"/>
    </source>
</evidence>
<dbReference type="InterPro" id="IPR058530">
    <property type="entry name" value="Baseplate_J-like_C"/>
</dbReference>
<feature type="domain" description="Baseplate J-like central" evidence="3">
    <location>
        <begin position="182"/>
        <end position="246"/>
    </location>
</feature>
<organism evidence="5 6">
    <name type="scientific">Clostridium butyricum E4 str. BoNT E BL5262</name>
    <dbReference type="NCBI Taxonomy" id="632245"/>
    <lineage>
        <taxon>Bacteria</taxon>
        <taxon>Bacillati</taxon>
        <taxon>Bacillota</taxon>
        <taxon>Clostridia</taxon>
        <taxon>Eubacteriales</taxon>
        <taxon>Clostridiaceae</taxon>
        <taxon>Clostridium</taxon>
    </lineage>
</organism>
<evidence type="ECO:0000259" key="4">
    <source>
        <dbReference type="Pfam" id="PF26079"/>
    </source>
</evidence>
<dbReference type="InterPro" id="IPR058531">
    <property type="entry name" value="Baseplate_J_M"/>
</dbReference>
<evidence type="ECO:0000259" key="3">
    <source>
        <dbReference type="Pfam" id="PF26078"/>
    </source>
</evidence>
<feature type="domain" description="Baseplate protein J-like barrel" evidence="2">
    <location>
        <begin position="82"/>
        <end position="161"/>
    </location>
</feature>
<dbReference type="HOGENOM" id="CLU_039609_0_0_9"/>
<proteinExistence type="inferred from homology"/>
<sequence>MSSEKILQEMIESIDSKFDTSKGSFVYDILNAGAIKFANYDKSIDESIEKRFVTTSGGKYLEYNAKDHGVTKKTSKQSTGVATVEGKVGATVKKGDNVATDNVNFEFTQNRVIGNDGYVDVPVKCITYGSIGNVPAGAIKYFPKTIDGLYAVTNKEAIDNGYDDEDETSLKERFFKKVQTPATSGNPAQYEEWAESLDSVGKAKCIRCWNGNGTVKVIIVDANMQPASQEICNEVKEYIESVRPACSGDLTVVSAIDIDIILKAKLVLTSDGISKSDVIKSIKDNITTYLKKTALGSNHVSYSKIGGIIQATEGIEEYTNLLINNDISNVNIGEEEVATLGVVEFE</sequence>
<dbReference type="PANTHER" id="PTHR37829">
    <property type="entry name" value="PHAGE-LIKE ELEMENT PBSX PROTEIN XKDT"/>
    <property type="match status" value="1"/>
</dbReference>
<dbReference type="AlphaFoldDB" id="C4II19"/>
<name>C4II19_CLOBU</name>